<dbReference type="RefSeq" id="XP_020115502.1">
    <property type="nucleotide sequence ID" value="XM_020265289.1"/>
</dbReference>
<dbReference type="PANTHER" id="PTHR43712">
    <property type="entry name" value="PUTATIVE (AFU_ORTHOLOGUE AFUA_4G14580)-RELATED"/>
    <property type="match status" value="1"/>
</dbReference>
<name>A0A1Q5Q6R6_TALAT</name>
<reference evidence="2 3" key="1">
    <citation type="submission" date="2015-06" db="EMBL/GenBank/DDBJ databases">
        <title>Talaromyces atroroseus IBT 11181 draft genome.</title>
        <authorList>
            <person name="Rasmussen K.B."/>
            <person name="Rasmussen S."/>
            <person name="Petersen B."/>
            <person name="Sicheritz-Ponten T."/>
            <person name="Mortensen U.H."/>
            <person name="Thrane U."/>
        </authorList>
    </citation>
    <scope>NUCLEOTIDE SEQUENCE [LARGE SCALE GENOMIC DNA]</scope>
    <source>
        <strain evidence="2 3">IBT 11181</strain>
    </source>
</reference>
<dbReference type="SUPFAM" id="SSF46785">
    <property type="entry name" value="Winged helix' DNA-binding domain"/>
    <property type="match status" value="1"/>
</dbReference>
<accession>A0A1Q5Q6R6</accession>
<dbReference type="Gene3D" id="3.40.50.150">
    <property type="entry name" value="Vaccinia Virus protein VP39"/>
    <property type="match status" value="1"/>
</dbReference>
<organism evidence="2 3">
    <name type="scientific">Talaromyces atroroseus</name>
    <dbReference type="NCBI Taxonomy" id="1441469"/>
    <lineage>
        <taxon>Eukaryota</taxon>
        <taxon>Fungi</taxon>
        <taxon>Dikarya</taxon>
        <taxon>Ascomycota</taxon>
        <taxon>Pezizomycotina</taxon>
        <taxon>Eurotiomycetes</taxon>
        <taxon>Eurotiomycetidae</taxon>
        <taxon>Eurotiales</taxon>
        <taxon>Trichocomaceae</taxon>
        <taxon>Talaromyces</taxon>
        <taxon>Talaromyces sect. Trachyspermi</taxon>
    </lineage>
</organism>
<dbReference type="OrthoDB" id="1606438at2759"/>
<feature type="compositionally biased region" description="Low complexity" evidence="1">
    <location>
        <begin position="308"/>
        <end position="328"/>
    </location>
</feature>
<dbReference type="InterPro" id="IPR029063">
    <property type="entry name" value="SAM-dependent_MTases_sf"/>
</dbReference>
<protein>
    <recommendedName>
        <fullName evidence="4">O-methyltransferase domain-containing protein</fullName>
    </recommendedName>
</protein>
<feature type="region of interest" description="Disordered" evidence="1">
    <location>
        <begin position="303"/>
        <end position="328"/>
    </location>
</feature>
<dbReference type="Proteomes" id="UP000214365">
    <property type="component" value="Unassembled WGS sequence"/>
</dbReference>
<dbReference type="InterPro" id="IPR036390">
    <property type="entry name" value="WH_DNA-bd_sf"/>
</dbReference>
<sequence>MDDLMELEVQSDQLAAAVKNYVRHRRDLKCPGANSDMYKELNKAKTTIHASMAKMQTLLCGPVDFLQDFARQVEIVACLKWLAEFQILACIPLDGSISIRDLADLAGVPKTQLSRIIRLTATSGFLQEPIANHVSHTPLSAQFMVNQSLLDAAVFMAEFAAPAALHMPMATERFGSPKSPTETAYNLALNTMRPFNVAIQERHKLGRQWSAYLHQAVGLHQEKEIVDMLSQLKWSNLGNASIVEIGAQSTSMAQQLAKRFPTLRLIVQIDHTRTSILSLDSMRPQNEMIAGFAAQDGEVLAELDPSEPNTNSITIPSTSNTSRPSSTSSRITVRYRAVGVPQPVIHAAVYILHLPVLSINAPCGAEGIMEMIKTELQDYLGILRASAGILLIPTANLLPEPGSLSDPKAEAVARARDLNMFQLANEGEIEMTELLSVVETIRDGVGKLVVNNQLRSHNGLVVGLTIKQEAYS</sequence>
<proteinExistence type="predicted"/>
<evidence type="ECO:0008006" key="4">
    <source>
        <dbReference type="Google" id="ProtNLM"/>
    </source>
</evidence>
<evidence type="ECO:0000256" key="1">
    <source>
        <dbReference type="SAM" id="MobiDB-lite"/>
    </source>
</evidence>
<keyword evidence="3" id="KW-1185">Reference proteome</keyword>
<gene>
    <name evidence="2" type="ORF">UA08_09362</name>
</gene>
<dbReference type="STRING" id="1441469.A0A1Q5Q6R6"/>
<dbReference type="PANTHER" id="PTHR43712:SF15">
    <property type="entry name" value="MONODICTYPHENONE CLUSTER TRANSCRIPTIONAL COACTIVATOR MDPA"/>
    <property type="match status" value="1"/>
</dbReference>
<dbReference type="AlphaFoldDB" id="A0A1Q5Q6R6"/>
<dbReference type="Gene3D" id="1.10.10.10">
    <property type="entry name" value="Winged helix-like DNA-binding domain superfamily/Winged helix DNA-binding domain"/>
    <property type="match status" value="1"/>
</dbReference>
<evidence type="ECO:0000313" key="2">
    <source>
        <dbReference type="EMBL" id="OKL55381.1"/>
    </source>
</evidence>
<dbReference type="GeneID" id="31009118"/>
<evidence type="ECO:0000313" key="3">
    <source>
        <dbReference type="Proteomes" id="UP000214365"/>
    </source>
</evidence>
<dbReference type="InterPro" id="IPR036388">
    <property type="entry name" value="WH-like_DNA-bd_sf"/>
</dbReference>
<comment type="caution">
    <text evidence="2">The sequence shown here is derived from an EMBL/GenBank/DDBJ whole genome shotgun (WGS) entry which is preliminary data.</text>
</comment>
<dbReference type="EMBL" id="LFMY01000022">
    <property type="protein sequence ID" value="OKL55381.1"/>
    <property type="molecule type" value="Genomic_DNA"/>
</dbReference>